<evidence type="ECO:0000313" key="1">
    <source>
        <dbReference type="EMBL" id="CAG8526048.1"/>
    </source>
</evidence>
<proteinExistence type="predicted"/>
<dbReference type="EMBL" id="CAJVPU010003967">
    <property type="protein sequence ID" value="CAG8526048.1"/>
    <property type="molecule type" value="Genomic_DNA"/>
</dbReference>
<sequence length="993" mass="115549">MLIYVEFKFCFRLNFLPKPTTIMEGYVQINGSFASDLSQDLENLANTIASSCAGDPVMLRSQQTFNGRNGDVIQARKKYDSCVRELDVLRLRAREQDDFHSQNLFEWILHLIEHHISNLPYGNYLSDFCRCDPTQRLKNEYDPYAKENLQILSNHYAESPILRRLAELAFDCLLSPNNSKFSNGSYAKKSRTNKARCITLFENLAKIKALWMLKWTTDHVSVDLRWQVFFEFNIWMLNQLNSRVPFTIFEFLMDVDPVALQQSLIGLLEYYSDIANNYIQDRLSSSLEKYVGERIIVSHLLNLTIQYPELIKNNEKQIWDHLSVKNIQTICYFECFTRFSLCVSSSNETVPLWDAFSSWLLSWLTNDSPNVVPHMLPVCLLLDSLANEQYVVNDDNIDHTELNYLNNVIRTRCTYIIQQITNMIDECVMDFHFNSEAESYLNALIENYFLSQSSITESSNWTEPSEHLVVTPHNFFDLNRVLTMLSYRWGTDCEHFWLVMLKCIGLATKQNAIKTIVELLLIIDFSTMSSEDERIVSMINLARELITTLELKWKDVVSLAVDKIVEKTLLYKNLDLPSLAINTRHTRVYKTFVYFISTHPDTSNINLTELTSGSLVLNKTCKCIVDALGTRYIIACCNELIDVWFDVISRQSQLTNTNGRKVQWDKTIAVLEMIEAFLYIPSLVLKKLLVNNESIRNWPCKMQTITEDTSDSESYIRHKIPRFRFGAPNSNSKSSITAWKTLKPKPWSSHVLIHYLINSSPEHDCTISNAWNNGILFRMCCMRPDLLSFESSKTSLLIRLLLNRLTTKEPPTNITGHIILPKSITYRRDTFLQSTFSEHPELWILLSFLANDYVMFEELFNSLVRSLFAMNITFWYRVREQTQRKNQIELDTAIRLVEILQKARYIPSPLKNVGCLLPHLQSKDVGYLLFESIWKFVLENWQLCPYSDDYDMFEGQTTPNNHLIHYSERVNAIKLIIQKNILSIPEILPHLVN</sequence>
<comment type="caution">
    <text evidence="1">The sequence shown here is derived from an EMBL/GenBank/DDBJ whole genome shotgun (WGS) entry which is preliminary data.</text>
</comment>
<reference evidence="1" key="1">
    <citation type="submission" date="2021-06" db="EMBL/GenBank/DDBJ databases">
        <authorList>
            <person name="Kallberg Y."/>
            <person name="Tangrot J."/>
            <person name="Rosling A."/>
        </authorList>
    </citation>
    <scope>NUCLEOTIDE SEQUENCE</scope>
    <source>
        <strain evidence="1">IL203A</strain>
    </source>
</reference>
<dbReference type="Proteomes" id="UP000789702">
    <property type="component" value="Unassembled WGS sequence"/>
</dbReference>
<keyword evidence="2" id="KW-1185">Reference proteome</keyword>
<evidence type="ECO:0000313" key="2">
    <source>
        <dbReference type="Proteomes" id="UP000789702"/>
    </source>
</evidence>
<name>A0ACA9LFS8_9GLOM</name>
<accession>A0ACA9LFS8</accession>
<gene>
    <name evidence="1" type="ORF">DHETER_LOCUS4147</name>
</gene>
<protein>
    <submittedName>
        <fullName evidence="1">4133_t:CDS:1</fullName>
    </submittedName>
</protein>
<organism evidence="1 2">
    <name type="scientific">Dentiscutata heterogama</name>
    <dbReference type="NCBI Taxonomy" id="1316150"/>
    <lineage>
        <taxon>Eukaryota</taxon>
        <taxon>Fungi</taxon>
        <taxon>Fungi incertae sedis</taxon>
        <taxon>Mucoromycota</taxon>
        <taxon>Glomeromycotina</taxon>
        <taxon>Glomeromycetes</taxon>
        <taxon>Diversisporales</taxon>
        <taxon>Gigasporaceae</taxon>
        <taxon>Dentiscutata</taxon>
    </lineage>
</organism>